<accession>A0A6M3LTQ8</accession>
<reference evidence="1" key="1">
    <citation type="submission" date="2020-03" db="EMBL/GenBank/DDBJ databases">
        <title>The deep terrestrial virosphere.</title>
        <authorList>
            <person name="Holmfeldt K."/>
            <person name="Nilsson E."/>
            <person name="Simone D."/>
            <person name="Lopez-Fernandez M."/>
            <person name="Wu X."/>
            <person name="de Brujin I."/>
            <person name="Lundin D."/>
            <person name="Andersson A."/>
            <person name="Bertilsson S."/>
            <person name="Dopson M."/>
        </authorList>
    </citation>
    <scope>NUCLEOTIDE SEQUENCE</scope>
    <source>
        <strain evidence="1">MM415B05045</strain>
    </source>
</reference>
<gene>
    <name evidence="1" type="ORF">MM415B05045_0003</name>
</gene>
<dbReference type="EMBL" id="MT143357">
    <property type="protein sequence ID" value="QJA95935.1"/>
    <property type="molecule type" value="Genomic_DNA"/>
</dbReference>
<dbReference type="AlphaFoldDB" id="A0A6M3LTQ8"/>
<evidence type="ECO:0000313" key="1">
    <source>
        <dbReference type="EMBL" id="QJA95935.1"/>
    </source>
</evidence>
<proteinExistence type="predicted"/>
<protein>
    <submittedName>
        <fullName evidence="1">Uncharacterized protein</fullName>
    </submittedName>
</protein>
<sequence length="68" mass="8050">MDEQCIIEIHDDVLIKAFGTQIISNLEMIKNRIAMVVVAMQWHGNQGDNPFCELNRVFEKIERRYEKK</sequence>
<name>A0A6M3LTQ8_9ZZZZ</name>
<organism evidence="1">
    <name type="scientific">viral metagenome</name>
    <dbReference type="NCBI Taxonomy" id="1070528"/>
    <lineage>
        <taxon>unclassified sequences</taxon>
        <taxon>metagenomes</taxon>
        <taxon>organismal metagenomes</taxon>
    </lineage>
</organism>